<comment type="caution">
    <text evidence="2">The sequence shown here is derived from an EMBL/GenBank/DDBJ whole genome shotgun (WGS) entry which is preliminary data.</text>
</comment>
<organism evidence="2">
    <name type="scientific">marine sediment metagenome</name>
    <dbReference type="NCBI Taxonomy" id="412755"/>
    <lineage>
        <taxon>unclassified sequences</taxon>
        <taxon>metagenomes</taxon>
        <taxon>ecological metagenomes</taxon>
    </lineage>
</organism>
<dbReference type="EMBL" id="LAZR01058470">
    <property type="protein sequence ID" value="KKK69821.1"/>
    <property type="molecule type" value="Genomic_DNA"/>
</dbReference>
<feature type="non-terminal residue" evidence="2">
    <location>
        <position position="1"/>
    </location>
</feature>
<gene>
    <name evidence="2" type="ORF">LCGC14_2930220</name>
</gene>
<evidence type="ECO:0000259" key="1">
    <source>
        <dbReference type="Pfam" id="PF02518"/>
    </source>
</evidence>
<feature type="domain" description="Histidine kinase/HSP90-like ATPase" evidence="1">
    <location>
        <begin position="1"/>
        <end position="37"/>
    </location>
</feature>
<proteinExistence type="predicted"/>
<accession>A0A0F9AC83</accession>
<evidence type="ECO:0000313" key="2">
    <source>
        <dbReference type="EMBL" id="KKK69821.1"/>
    </source>
</evidence>
<dbReference type="InterPro" id="IPR036890">
    <property type="entry name" value="HATPase_C_sf"/>
</dbReference>
<protein>
    <recommendedName>
        <fullName evidence="1">Histidine kinase/HSP90-like ATPase domain-containing protein</fullName>
    </recommendedName>
</protein>
<sequence>GFGLGLAIVAKIVSWHQGRCELSHSQLGGAKFTISLPK</sequence>
<name>A0A0F9AC83_9ZZZZ</name>
<reference evidence="2" key="1">
    <citation type="journal article" date="2015" name="Nature">
        <title>Complex archaea that bridge the gap between prokaryotes and eukaryotes.</title>
        <authorList>
            <person name="Spang A."/>
            <person name="Saw J.H."/>
            <person name="Jorgensen S.L."/>
            <person name="Zaremba-Niedzwiedzka K."/>
            <person name="Martijn J."/>
            <person name="Lind A.E."/>
            <person name="van Eijk R."/>
            <person name="Schleper C."/>
            <person name="Guy L."/>
            <person name="Ettema T.J."/>
        </authorList>
    </citation>
    <scope>NUCLEOTIDE SEQUENCE</scope>
</reference>
<dbReference type="SUPFAM" id="SSF55874">
    <property type="entry name" value="ATPase domain of HSP90 chaperone/DNA topoisomerase II/histidine kinase"/>
    <property type="match status" value="1"/>
</dbReference>
<dbReference type="Gene3D" id="3.30.565.10">
    <property type="entry name" value="Histidine kinase-like ATPase, C-terminal domain"/>
    <property type="match status" value="1"/>
</dbReference>
<dbReference type="AlphaFoldDB" id="A0A0F9AC83"/>
<dbReference type="Pfam" id="PF02518">
    <property type="entry name" value="HATPase_c"/>
    <property type="match status" value="1"/>
</dbReference>
<dbReference type="InterPro" id="IPR003594">
    <property type="entry name" value="HATPase_dom"/>
</dbReference>